<dbReference type="GO" id="GO:0016491">
    <property type="term" value="F:oxidoreductase activity"/>
    <property type="evidence" value="ECO:0007669"/>
    <property type="project" value="UniProtKB-KW"/>
</dbReference>
<dbReference type="PANTHER" id="PTHR43567:SF1">
    <property type="entry name" value="FLAVOREDOXIN"/>
    <property type="match status" value="1"/>
</dbReference>
<dbReference type="PANTHER" id="PTHR43567">
    <property type="entry name" value="FLAVOREDOXIN-RELATED-RELATED"/>
    <property type="match status" value="1"/>
</dbReference>
<comment type="caution">
    <text evidence="5">The sequence shown here is derived from an EMBL/GenBank/DDBJ whole genome shotgun (WGS) entry which is preliminary data.</text>
</comment>
<keyword evidence="2" id="KW-0285">Flavoprotein</keyword>
<proteinExistence type="inferred from homology"/>
<dbReference type="SUPFAM" id="SSF50475">
    <property type="entry name" value="FMN-binding split barrel"/>
    <property type="match status" value="1"/>
</dbReference>
<accession>A0ABW1AX66</accession>
<evidence type="ECO:0000313" key="6">
    <source>
        <dbReference type="Proteomes" id="UP001595974"/>
    </source>
</evidence>
<dbReference type="EMBL" id="JBHSOG010000098">
    <property type="protein sequence ID" value="MFC5771664.1"/>
    <property type="molecule type" value="Genomic_DNA"/>
</dbReference>
<dbReference type="Proteomes" id="UP001595974">
    <property type="component" value="Unassembled WGS sequence"/>
</dbReference>
<sequence length="188" mass="20121">MPPPDTLPVPLAKSYRLLNHGPTVLVASAHGGRRNLMAAAWNMPLDFDPPKVAVVIDKATYTRGLIEASGEFVLAVPTRAAAAQALAAGSRSGRDEDKFAALGIEAYRADKVGAPLPGGCIAWLECRVIPEPHIQQAYDLFLGEVVAARADARLFRDGHWHFDEAATRSIHYVAGGNFFSTGEAFEVG</sequence>
<evidence type="ECO:0000256" key="3">
    <source>
        <dbReference type="ARBA" id="ARBA00038054"/>
    </source>
</evidence>
<dbReference type="InterPro" id="IPR012349">
    <property type="entry name" value="Split_barrel_FMN-bd"/>
</dbReference>
<organism evidence="5 6">
    <name type="scientific">Thauera sinica</name>
    <dbReference type="NCBI Taxonomy" id="2665146"/>
    <lineage>
        <taxon>Bacteria</taxon>
        <taxon>Pseudomonadati</taxon>
        <taxon>Pseudomonadota</taxon>
        <taxon>Betaproteobacteria</taxon>
        <taxon>Rhodocyclales</taxon>
        <taxon>Zoogloeaceae</taxon>
        <taxon>Thauera</taxon>
    </lineage>
</organism>
<name>A0ABW1AX66_9RHOO</name>
<dbReference type="Pfam" id="PF01613">
    <property type="entry name" value="Flavin_Reduct"/>
    <property type="match status" value="1"/>
</dbReference>
<dbReference type="InterPro" id="IPR052174">
    <property type="entry name" value="Flavoredoxin"/>
</dbReference>
<comment type="similarity">
    <text evidence="3">Belongs to the flavoredoxin family.</text>
</comment>
<dbReference type="SMART" id="SM00903">
    <property type="entry name" value="Flavin_Reduct"/>
    <property type="match status" value="1"/>
</dbReference>
<comment type="cofactor">
    <cofactor evidence="1">
        <name>FMN</name>
        <dbReference type="ChEBI" id="CHEBI:58210"/>
    </cofactor>
</comment>
<dbReference type="InterPro" id="IPR002563">
    <property type="entry name" value="Flavin_Rdtase-like_dom"/>
</dbReference>
<keyword evidence="5" id="KW-0560">Oxidoreductase</keyword>
<dbReference type="Gene3D" id="2.30.110.10">
    <property type="entry name" value="Electron Transport, Fmn-binding Protein, Chain A"/>
    <property type="match status" value="1"/>
</dbReference>
<evidence type="ECO:0000259" key="4">
    <source>
        <dbReference type="SMART" id="SM00903"/>
    </source>
</evidence>
<protein>
    <submittedName>
        <fullName evidence="5">Flavin reductase family protein</fullName>
        <ecNumber evidence="5">1.5.1.-</ecNumber>
    </submittedName>
</protein>
<gene>
    <name evidence="5" type="ORF">ACFPTN_19985</name>
</gene>
<dbReference type="EC" id="1.5.1.-" evidence="5"/>
<evidence type="ECO:0000256" key="2">
    <source>
        <dbReference type="ARBA" id="ARBA00022630"/>
    </source>
</evidence>
<keyword evidence="6" id="KW-1185">Reference proteome</keyword>
<feature type="domain" description="Flavin reductase like" evidence="4">
    <location>
        <begin position="16"/>
        <end position="162"/>
    </location>
</feature>
<reference evidence="6" key="1">
    <citation type="journal article" date="2019" name="Int. J. Syst. Evol. Microbiol.">
        <title>The Global Catalogue of Microorganisms (GCM) 10K type strain sequencing project: providing services to taxonomists for standard genome sequencing and annotation.</title>
        <authorList>
            <consortium name="The Broad Institute Genomics Platform"/>
            <consortium name="The Broad Institute Genome Sequencing Center for Infectious Disease"/>
            <person name="Wu L."/>
            <person name="Ma J."/>
        </authorList>
    </citation>
    <scope>NUCLEOTIDE SEQUENCE [LARGE SCALE GENOMIC DNA]</scope>
    <source>
        <strain evidence="6">SHR3</strain>
    </source>
</reference>
<evidence type="ECO:0000256" key="1">
    <source>
        <dbReference type="ARBA" id="ARBA00001917"/>
    </source>
</evidence>
<evidence type="ECO:0000313" key="5">
    <source>
        <dbReference type="EMBL" id="MFC5771664.1"/>
    </source>
</evidence>
<dbReference type="RefSeq" id="WP_096450899.1">
    <property type="nucleotide sequence ID" value="NZ_JBHSOG010000098.1"/>
</dbReference>